<accession>A0A151B680</accession>
<dbReference type="AlphaFoldDB" id="A0A151B680"/>
<organism evidence="1 2">
    <name type="scientific">Clostridium tepidiprofundi DSM 19306</name>
    <dbReference type="NCBI Taxonomy" id="1121338"/>
    <lineage>
        <taxon>Bacteria</taxon>
        <taxon>Bacillati</taxon>
        <taxon>Bacillota</taxon>
        <taxon>Clostridia</taxon>
        <taxon>Eubacteriales</taxon>
        <taxon>Clostridiaceae</taxon>
        <taxon>Clostridium</taxon>
    </lineage>
</organism>
<protein>
    <submittedName>
        <fullName evidence="1">Rhodopirellula transposase</fullName>
    </submittedName>
</protein>
<name>A0A151B680_9CLOT</name>
<keyword evidence="2" id="KW-1185">Reference proteome</keyword>
<comment type="caution">
    <text evidence="1">The sequence shown here is derived from an EMBL/GenBank/DDBJ whole genome shotgun (WGS) entry which is preliminary data.</text>
</comment>
<dbReference type="Pfam" id="PF07592">
    <property type="entry name" value="DDE_Tnp_ISAZ013"/>
    <property type="match status" value="1"/>
</dbReference>
<evidence type="ECO:0000313" key="2">
    <source>
        <dbReference type="Proteomes" id="UP000075531"/>
    </source>
</evidence>
<proteinExistence type="predicted"/>
<dbReference type="Proteomes" id="UP000075531">
    <property type="component" value="Unassembled WGS sequence"/>
</dbReference>
<dbReference type="EMBL" id="LTBA01000004">
    <property type="protein sequence ID" value="KYH35303.1"/>
    <property type="molecule type" value="Genomic_DNA"/>
</dbReference>
<evidence type="ECO:0000313" key="1">
    <source>
        <dbReference type="EMBL" id="KYH35303.1"/>
    </source>
</evidence>
<sequence length="99" mass="11406">MIVTAADHDFGYEYLTPFGILDVTNDKVDLPFTKSKVTADFMVDAIEAYLIRNNYHITKYTIIINADNGLENNSRRTQFIKTMIELSAKYDFKIISEMV</sequence>
<gene>
    <name evidence="1" type="ORF">CLTEP_07070</name>
</gene>
<reference evidence="1 2" key="1">
    <citation type="submission" date="2016-02" db="EMBL/GenBank/DDBJ databases">
        <title>Genome sequence of Clostridium tepidiprofundi DSM 19306.</title>
        <authorList>
            <person name="Poehlein A."/>
            <person name="Daniel R."/>
        </authorList>
    </citation>
    <scope>NUCLEOTIDE SEQUENCE [LARGE SCALE GENOMIC DNA]</scope>
    <source>
        <strain evidence="1 2">DSM 19306</strain>
    </source>
</reference>
<dbReference type="InterPro" id="IPR011518">
    <property type="entry name" value="Transposase_36"/>
</dbReference>
<dbReference type="PATRIC" id="fig|1121338.3.peg.717"/>